<gene>
    <name evidence="2" type="ORF">KIW84_031141</name>
</gene>
<dbReference type="InterPro" id="IPR004312">
    <property type="entry name" value="ATHILA_Orf1_C"/>
</dbReference>
<organism evidence="2 3">
    <name type="scientific">Pisum sativum</name>
    <name type="common">Garden pea</name>
    <name type="synonym">Lathyrus oleraceus</name>
    <dbReference type="NCBI Taxonomy" id="3888"/>
    <lineage>
        <taxon>Eukaryota</taxon>
        <taxon>Viridiplantae</taxon>
        <taxon>Streptophyta</taxon>
        <taxon>Embryophyta</taxon>
        <taxon>Tracheophyta</taxon>
        <taxon>Spermatophyta</taxon>
        <taxon>Magnoliopsida</taxon>
        <taxon>eudicotyledons</taxon>
        <taxon>Gunneridae</taxon>
        <taxon>Pentapetalae</taxon>
        <taxon>rosids</taxon>
        <taxon>fabids</taxon>
        <taxon>Fabales</taxon>
        <taxon>Fabaceae</taxon>
        <taxon>Papilionoideae</taxon>
        <taxon>50 kb inversion clade</taxon>
        <taxon>NPAAA clade</taxon>
        <taxon>Hologalegina</taxon>
        <taxon>IRL clade</taxon>
        <taxon>Fabeae</taxon>
        <taxon>Lathyrus</taxon>
    </lineage>
</organism>
<feature type="domain" description="Arabidopsis retrotransposon Orf1 C-terminal" evidence="1">
    <location>
        <begin position="2"/>
        <end position="54"/>
    </location>
</feature>
<sequence length="213" mass="24435">MPTRYAHETALRDLGLYNSVRWMLGNLRMSDFCAMTSPTYVRITYKFLSSFYYSTQPSATRISGWAYEGPLESDWALHAFRFWQRLSGETTTDWECLKSTCIHNIVIHDLHLILAYTFFGRENNGKVNSKELYFMHYALAPSRVNPTPFMLVLMQFVAHRTTCVICIGGLVTSLALAMNLYAELATLVPFSTPFLDKDACHNMRMISNRQGGR</sequence>
<accession>A0A9D4XRM8</accession>
<reference evidence="2 3" key="1">
    <citation type="journal article" date="2022" name="Nat. Genet.">
        <title>Improved pea reference genome and pan-genome highlight genomic features and evolutionary characteristics.</title>
        <authorList>
            <person name="Yang T."/>
            <person name="Liu R."/>
            <person name="Luo Y."/>
            <person name="Hu S."/>
            <person name="Wang D."/>
            <person name="Wang C."/>
            <person name="Pandey M.K."/>
            <person name="Ge S."/>
            <person name="Xu Q."/>
            <person name="Li N."/>
            <person name="Li G."/>
            <person name="Huang Y."/>
            <person name="Saxena R.K."/>
            <person name="Ji Y."/>
            <person name="Li M."/>
            <person name="Yan X."/>
            <person name="He Y."/>
            <person name="Liu Y."/>
            <person name="Wang X."/>
            <person name="Xiang C."/>
            <person name="Varshney R.K."/>
            <person name="Ding H."/>
            <person name="Gao S."/>
            <person name="Zong X."/>
        </authorList>
    </citation>
    <scope>NUCLEOTIDE SEQUENCE [LARGE SCALE GENOMIC DNA]</scope>
    <source>
        <strain evidence="2 3">cv. Zhongwan 6</strain>
    </source>
</reference>
<dbReference type="Gramene" id="Psat03G0114100-T1">
    <property type="protein sequence ID" value="KAI5425223.1"/>
    <property type="gene ID" value="KIW84_031141"/>
</dbReference>
<evidence type="ECO:0000313" key="2">
    <source>
        <dbReference type="EMBL" id="KAI5425223.1"/>
    </source>
</evidence>
<dbReference type="Pfam" id="PF03078">
    <property type="entry name" value="ATHILA"/>
    <property type="match status" value="2"/>
</dbReference>
<name>A0A9D4XRM8_PEA</name>
<protein>
    <recommendedName>
        <fullName evidence="1">Arabidopsis retrotransposon Orf1 C-terminal domain-containing protein</fullName>
    </recommendedName>
</protein>
<comment type="caution">
    <text evidence="2">The sequence shown here is derived from an EMBL/GenBank/DDBJ whole genome shotgun (WGS) entry which is preliminary data.</text>
</comment>
<dbReference type="Proteomes" id="UP001058974">
    <property type="component" value="Chromosome 3"/>
</dbReference>
<evidence type="ECO:0000313" key="3">
    <source>
        <dbReference type="Proteomes" id="UP001058974"/>
    </source>
</evidence>
<evidence type="ECO:0000259" key="1">
    <source>
        <dbReference type="Pfam" id="PF03078"/>
    </source>
</evidence>
<dbReference type="AlphaFoldDB" id="A0A9D4XRM8"/>
<proteinExistence type="predicted"/>
<keyword evidence="3" id="KW-1185">Reference proteome</keyword>
<dbReference type="EMBL" id="JAMSHJ010000003">
    <property type="protein sequence ID" value="KAI5425223.1"/>
    <property type="molecule type" value="Genomic_DNA"/>
</dbReference>
<feature type="domain" description="Arabidopsis retrotransposon Orf1 C-terminal" evidence="1">
    <location>
        <begin position="81"/>
        <end position="139"/>
    </location>
</feature>